<evidence type="ECO:0000313" key="1">
    <source>
        <dbReference type="EMBL" id="MDP4537975.1"/>
    </source>
</evidence>
<dbReference type="EMBL" id="JAUZVZ010000048">
    <property type="protein sequence ID" value="MDP4537975.1"/>
    <property type="molecule type" value="Genomic_DNA"/>
</dbReference>
<sequence length="129" mass="14785">KPYVVKDIFNAIKNSKSTALKKFLEKYAELKIIRTGVLNDSSLFETVLKSNREDCSLCKHTGCLSNRSVTRLQKFDLSRVCEIVHSAISQGLMTKLSLPEDEAKKAIAEMNIDEKRELCRRDIGWLFKF</sequence>
<dbReference type="RefSeq" id="WP_305895210.1">
    <property type="nucleotide sequence ID" value="NZ_JAUZVZ010000048.1"/>
</dbReference>
<gene>
    <name evidence="1" type="ORF">Q3O60_17480</name>
</gene>
<comment type="caution">
    <text evidence="1">The sequence shown here is derived from an EMBL/GenBank/DDBJ whole genome shotgun (WGS) entry which is preliminary data.</text>
</comment>
<keyword evidence="2" id="KW-1185">Reference proteome</keyword>
<evidence type="ECO:0000313" key="2">
    <source>
        <dbReference type="Proteomes" id="UP001231616"/>
    </source>
</evidence>
<organism evidence="1 2">
    <name type="scientific">Alkalimonas collagenimarina</name>
    <dbReference type="NCBI Taxonomy" id="400390"/>
    <lineage>
        <taxon>Bacteria</taxon>
        <taxon>Pseudomonadati</taxon>
        <taxon>Pseudomonadota</taxon>
        <taxon>Gammaproteobacteria</taxon>
        <taxon>Alkalimonas</taxon>
    </lineage>
</organism>
<proteinExistence type="predicted"/>
<name>A0ABT9H3S4_9GAMM</name>
<feature type="non-terminal residue" evidence="1">
    <location>
        <position position="1"/>
    </location>
</feature>
<reference evidence="1 2" key="1">
    <citation type="submission" date="2023-08" db="EMBL/GenBank/DDBJ databases">
        <authorList>
            <person name="Joshi A."/>
            <person name="Thite S."/>
        </authorList>
    </citation>
    <scope>NUCLEOTIDE SEQUENCE [LARGE SCALE GENOMIC DNA]</scope>
    <source>
        <strain evidence="1 2">AC40</strain>
    </source>
</reference>
<protein>
    <submittedName>
        <fullName evidence="1">Uncharacterized protein</fullName>
    </submittedName>
</protein>
<dbReference type="Proteomes" id="UP001231616">
    <property type="component" value="Unassembled WGS sequence"/>
</dbReference>
<accession>A0ABT9H3S4</accession>